<reference evidence="3 4" key="1">
    <citation type="submission" date="2024-09" db="EMBL/GenBank/DDBJ databases">
        <authorList>
            <person name="Sun Q."/>
            <person name="Mori K."/>
        </authorList>
    </citation>
    <scope>NUCLEOTIDE SEQUENCE [LARGE SCALE GENOMIC DNA]</scope>
    <source>
        <strain evidence="3 4">CICC 11035S</strain>
    </source>
</reference>
<keyword evidence="4" id="KW-1185">Reference proteome</keyword>
<dbReference type="InterPro" id="IPR035437">
    <property type="entry name" value="SNase_OB-fold_sf"/>
</dbReference>
<comment type="caution">
    <text evidence="3">The sequence shown here is derived from an EMBL/GenBank/DDBJ whole genome shotgun (WGS) entry which is preliminary data.</text>
</comment>
<feature type="domain" description="TNase-like" evidence="2">
    <location>
        <begin position="98"/>
        <end position="187"/>
    </location>
</feature>
<evidence type="ECO:0000259" key="2">
    <source>
        <dbReference type="PROSITE" id="PS50830"/>
    </source>
</evidence>
<organism evidence="3 4">
    <name type="scientific">Novosphingobium clariflavum</name>
    <dbReference type="NCBI Taxonomy" id="2029884"/>
    <lineage>
        <taxon>Bacteria</taxon>
        <taxon>Pseudomonadati</taxon>
        <taxon>Pseudomonadota</taxon>
        <taxon>Alphaproteobacteria</taxon>
        <taxon>Sphingomonadales</taxon>
        <taxon>Sphingomonadaceae</taxon>
        <taxon>Novosphingobium</taxon>
    </lineage>
</organism>
<gene>
    <name evidence="3" type="ORF">ACFFF8_09810</name>
</gene>
<dbReference type="EMBL" id="JBHLTM010000034">
    <property type="protein sequence ID" value="MFC0684889.1"/>
    <property type="molecule type" value="Genomic_DNA"/>
</dbReference>
<evidence type="ECO:0000256" key="1">
    <source>
        <dbReference type="SAM" id="Phobius"/>
    </source>
</evidence>
<accession>A0ABV6S6L9</accession>
<evidence type="ECO:0000313" key="3">
    <source>
        <dbReference type="EMBL" id="MFC0684889.1"/>
    </source>
</evidence>
<keyword evidence="1" id="KW-0812">Transmembrane</keyword>
<proteinExistence type="predicted"/>
<dbReference type="Gene3D" id="2.40.50.90">
    <property type="match status" value="1"/>
</dbReference>
<dbReference type="PROSITE" id="PS50830">
    <property type="entry name" value="TNASE_3"/>
    <property type="match status" value="1"/>
</dbReference>
<feature type="transmembrane region" description="Helical" evidence="1">
    <location>
        <begin position="34"/>
        <end position="52"/>
    </location>
</feature>
<dbReference type="SUPFAM" id="SSF50199">
    <property type="entry name" value="Staphylococcal nuclease"/>
    <property type="match status" value="1"/>
</dbReference>
<sequence length="198" mass="21806">MRFSLNPFRRPSSPIPIASGRPARSAARSRRFPISPSWILGALAMFLTVYFWNDLPSLTPSSRTLPLAAPSPAPVAGSIDRENARFAHCAGARRTTCVVDGDTFWYEGRKIRIADINAPETSTPSCPHEAQLGARATARMTELLNQGPFSLQAWSDGRDTDRYGRALRVVTRGGRSLGEVLVSEGLAERWKGYRGDWC</sequence>
<dbReference type="RefSeq" id="WP_267224086.1">
    <property type="nucleotide sequence ID" value="NZ_JAPCWC010000031.1"/>
</dbReference>
<evidence type="ECO:0000313" key="4">
    <source>
        <dbReference type="Proteomes" id="UP001589858"/>
    </source>
</evidence>
<keyword evidence="1" id="KW-0472">Membrane</keyword>
<protein>
    <submittedName>
        <fullName evidence="3">Thermonuclease family protein</fullName>
    </submittedName>
</protein>
<dbReference type="Proteomes" id="UP001589858">
    <property type="component" value="Unassembled WGS sequence"/>
</dbReference>
<dbReference type="Pfam" id="PF00565">
    <property type="entry name" value="SNase"/>
    <property type="match status" value="1"/>
</dbReference>
<name>A0ABV6S6L9_9SPHN</name>
<dbReference type="InterPro" id="IPR016071">
    <property type="entry name" value="Staphylococal_nuclease_OB-fold"/>
</dbReference>
<keyword evidence="1" id="KW-1133">Transmembrane helix</keyword>